<dbReference type="Pfam" id="PF25872">
    <property type="entry name" value="HTH_77"/>
    <property type="match status" value="1"/>
</dbReference>
<proteinExistence type="inferred from homology"/>
<protein>
    <submittedName>
        <fullName evidence="5">Transcriptional regulator</fullName>
    </submittedName>
</protein>
<dbReference type="Pfam" id="PF03704">
    <property type="entry name" value="BTAD"/>
    <property type="match status" value="1"/>
</dbReference>
<dbReference type="SMART" id="SM00382">
    <property type="entry name" value="AAA"/>
    <property type="match status" value="1"/>
</dbReference>
<dbReference type="InterPro" id="IPR005158">
    <property type="entry name" value="BTAD"/>
</dbReference>
<evidence type="ECO:0000256" key="3">
    <source>
        <dbReference type="PROSITE-ProRule" id="PRU01091"/>
    </source>
</evidence>
<dbReference type="GO" id="GO:0000160">
    <property type="term" value="P:phosphorelay signal transduction system"/>
    <property type="evidence" value="ECO:0007669"/>
    <property type="project" value="InterPro"/>
</dbReference>
<dbReference type="CDD" id="cd15831">
    <property type="entry name" value="BTAD"/>
    <property type="match status" value="1"/>
</dbReference>
<dbReference type="InterPro" id="IPR016032">
    <property type="entry name" value="Sig_transdc_resp-reg_C-effctor"/>
</dbReference>
<dbReference type="SUPFAM" id="SSF46894">
    <property type="entry name" value="C-terminal effector domain of the bipartite response regulators"/>
    <property type="match status" value="1"/>
</dbReference>
<dbReference type="PROSITE" id="PS51755">
    <property type="entry name" value="OMPR_PHOB"/>
    <property type="match status" value="1"/>
</dbReference>
<gene>
    <name evidence="5" type="ORF">EF834_14100</name>
</gene>
<dbReference type="Pfam" id="PF00486">
    <property type="entry name" value="Trans_reg_C"/>
    <property type="match status" value="1"/>
</dbReference>
<dbReference type="InterPro" id="IPR027417">
    <property type="entry name" value="P-loop_NTPase"/>
</dbReference>
<dbReference type="Pfam" id="PF13401">
    <property type="entry name" value="AAA_22"/>
    <property type="match status" value="1"/>
</dbReference>
<feature type="domain" description="OmpR/PhoB-type" evidence="4">
    <location>
        <begin position="1"/>
        <end position="89"/>
    </location>
</feature>
<dbReference type="GO" id="GO:0006355">
    <property type="term" value="P:regulation of DNA-templated transcription"/>
    <property type="evidence" value="ECO:0007669"/>
    <property type="project" value="InterPro"/>
</dbReference>
<sequence>MEVAVLGDVATRRDGALVALAGARARSLLVALARRPGRSRGAAALVEDVWGDAPPKSPANALHTQISRLRAVLPDGAVEAGPAGYRLTLAAERVDLARARQLSRVAGEQHADGDHLGAIETVQLAGALWRGEPGADLPDGDLARDLAREAATYRDALAATELAALFALGEFERALPKARAVADAAPLEEAAHAVLMECLHGGGRSNEALEVFAGLRDRLAARLGADPSARLVDLNAAILRGGVEPAIRAVRDDASATRGSEPATLPKTLPNVIGLRAAPNRLLGRTEDLDALESLLERSRVVTVLGPGGTGKTRVAHALGAQVSERMPVALVELASVRSGEDLVAAISSTLGLSESDLRPGALTRAHIHDARQRLRDALSTGPSLLVLDNCEHLVDDVAEVVSDLIGASDQLTVLATSRSPMSITAEAVYPLPPLAISDEKSPATELFRTRALAVRPSARLDPSEVTQLCRTLDGLPLAIELAAARVRTMSVEEINARLVDRFALLRSGSRTSPARHRNLHAVIEWSWNLLEESERAALRRLCRFPSGFTLDAAIAVAQWDGVEDAADALEGLANHSMLSVVEPASGTDSFGLRYHMLETVREFGEEQLLVGTNGSEAEEVRRRTARWAEQLSQKAVRDFFAGKQTSVAHRVRAEHDNLRAVLRHALAEKQVRTALTVFPVLGGVWAACGAHSEVSTWAPRLLDLDGSALSPEEVPGDHLAISYVLAAVHVTTDGNVRPVAIARIRLRRLLAARQDISERLRIAAALVLTPATGRGVSRLLAAAVRSCDPDARIIALIARASLRQNNGDLYGSESDAKRALALTADSDSWDHALLSQHLGSVCAQSGRYAEAIAYYRRSAEGLWKLHLYDENLQVRGFMVAAMVGDGQIAQARAELERLRPAHRGGLARADDPHNQASLAMGTAEVDLAAGLVDQGLAEYRRAAACAGDLEVSVGVDLYEIMVAVAAIDAHALAGRIESVVGLADRLPSVVVARLGPGGYADLTLVGAVACALGTFDITAGRDLDRGLRLLTLSTRVAARQDCPSMHLDRHLTRARTVLGDAHVATALASVEGTPRAVAHREILDILAALGS</sequence>
<feature type="DNA-binding region" description="OmpR/PhoB-type" evidence="3">
    <location>
        <begin position="1"/>
        <end position="89"/>
    </location>
</feature>
<keyword evidence="6" id="KW-1185">Reference proteome</keyword>
<dbReference type="SMART" id="SM01043">
    <property type="entry name" value="BTAD"/>
    <property type="match status" value="1"/>
</dbReference>
<dbReference type="Gene3D" id="3.40.50.300">
    <property type="entry name" value="P-loop containing nucleotide triphosphate hydrolases"/>
    <property type="match status" value="1"/>
</dbReference>
<comment type="caution">
    <text evidence="5">The sequence shown here is derived from an EMBL/GenBank/DDBJ whole genome shotgun (WGS) entry which is preliminary data.</text>
</comment>
<keyword evidence="2 3" id="KW-0238">DNA-binding</keyword>
<dbReference type="GO" id="GO:0016887">
    <property type="term" value="F:ATP hydrolysis activity"/>
    <property type="evidence" value="ECO:0007669"/>
    <property type="project" value="InterPro"/>
</dbReference>
<dbReference type="PANTHER" id="PTHR47691">
    <property type="entry name" value="REGULATOR-RELATED"/>
    <property type="match status" value="1"/>
</dbReference>
<evidence type="ECO:0000313" key="6">
    <source>
        <dbReference type="Proteomes" id="UP000284333"/>
    </source>
</evidence>
<accession>A0A3S3DZH7</accession>
<dbReference type="EMBL" id="RKLN01000005">
    <property type="protein sequence ID" value="RVW01816.1"/>
    <property type="molecule type" value="Genomic_DNA"/>
</dbReference>
<dbReference type="InterPro" id="IPR058852">
    <property type="entry name" value="HTH_77"/>
</dbReference>
<dbReference type="InterPro" id="IPR036388">
    <property type="entry name" value="WH-like_DNA-bd_sf"/>
</dbReference>
<dbReference type="OrthoDB" id="9812579at2"/>
<organism evidence="5 6">
    <name type="scientific">Rhodococcus spongiicola</name>
    <dbReference type="NCBI Taxonomy" id="2487352"/>
    <lineage>
        <taxon>Bacteria</taxon>
        <taxon>Bacillati</taxon>
        <taxon>Actinomycetota</taxon>
        <taxon>Actinomycetes</taxon>
        <taxon>Mycobacteriales</taxon>
        <taxon>Nocardiaceae</taxon>
        <taxon>Rhodococcus</taxon>
    </lineage>
</organism>
<dbReference type="Proteomes" id="UP000284333">
    <property type="component" value="Unassembled WGS sequence"/>
</dbReference>
<dbReference type="SUPFAM" id="SSF48452">
    <property type="entry name" value="TPR-like"/>
    <property type="match status" value="2"/>
</dbReference>
<dbReference type="InterPro" id="IPR003593">
    <property type="entry name" value="AAA+_ATPase"/>
</dbReference>
<dbReference type="InterPro" id="IPR011990">
    <property type="entry name" value="TPR-like_helical_dom_sf"/>
</dbReference>
<name>A0A3S3DZH7_9NOCA</name>
<dbReference type="InterPro" id="IPR049945">
    <property type="entry name" value="AAA_22"/>
</dbReference>
<dbReference type="PANTHER" id="PTHR47691:SF3">
    <property type="entry name" value="HTH-TYPE TRANSCRIPTIONAL REGULATOR RV0890C-RELATED"/>
    <property type="match status" value="1"/>
</dbReference>
<dbReference type="InterPro" id="IPR001867">
    <property type="entry name" value="OmpR/PhoB-type_DNA-bd"/>
</dbReference>
<evidence type="ECO:0000256" key="1">
    <source>
        <dbReference type="ARBA" id="ARBA00005820"/>
    </source>
</evidence>
<comment type="similarity">
    <text evidence="1">Belongs to the AfsR/DnrI/RedD regulatory family.</text>
</comment>
<dbReference type="AlphaFoldDB" id="A0A3S3DZH7"/>
<dbReference type="Gene3D" id="1.25.40.10">
    <property type="entry name" value="Tetratricopeptide repeat domain"/>
    <property type="match status" value="2"/>
</dbReference>
<evidence type="ECO:0000259" key="4">
    <source>
        <dbReference type="PROSITE" id="PS51755"/>
    </source>
</evidence>
<dbReference type="SUPFAM" id="SSF52540">
    <property type="entry name" value="P-loop containing nucleoside triphosphate hydrolases"/>
    <property type="match status" value="1"/>
</dbReference>
<dbReference type="GO" id="GO:0003677">
    <property type="term" value="F:DNA binding"/>
    <property type="evidence" value="ECO:0007669"/>
    <property type="project" value="UniProtKB-UniRule"/>
</dbReference>
<evidence type="ECO:0000313" key="5">
    <source>
        <dbReference type="EMBL" id="RVW01816.1"/>
    </source>
</evidence>
<dbReference type="SMART" id="SM00862">
    <property type="entry name" value="Trans_reg_C"/>
    <property type="match status" value="1"/>
</dbReference>
<dbReference type="Gene3D" id="1.10.10.10">
    <property type="entry name" value="Winged helix-like DNA-binding domain superfamily/Winged helix DNA-binding domain"/>
    <property type="match status" value="1"/>
</dbReference>
<reference evidence="5 6" key="1">
    <citation type="submission" date="2018-11" db="EMBL/GenBank/DDBJ databases">
        <title>Rhodococcus spongicola sp. nov. and Rhodococcus xishaensis sp. nov. from marine sponges.</title>
        <authorList>
            <person name="Li L."/>
            <person name="Lin H.W."/>
        </authorList>
    </citation>
    <scope>NUCLEOTIDE SEQUENCE [LARGE SCALE GENOMIC DNA]</scope>
    <source>
        <strain evidence="5 6">LHW50502</strain>
    </source>
</reference>
<evidence type="ECO:0000256" key="2">
    <source>
        <dbReference type="ARBA" id="ARBA00023125"/>
    </source>
</evidence>